<name>A0A5N6LFJ0_9ASTR</name>
<evidence type="ECO:0000313" key="1">
    <source>
        <dbReference type="EMBL" id="KAD1118213.1"/>
    </source>
</evidence>
<protein>
    <submittedName>
        <fullName evidence="1">Uncharacterized protein</fullName>
    </submittedName>
</protein>
<organism evidence="1 2">
    <name type="scientific">Mikania micrantha</name>
    <name type="common">bitter vine</name>
    <dbReference type="NCBI Taxonomy" id="192012"/>
    <lineage>
        <taxon>Eukaryota</taxon>
        <taxon>Viridiplantae</taxon>
        <taxon>Streptophyta</taxon>
        <taxon>Embryophyta</taxon>
        <taxon>Tracheophyta</taxon>
        <taxon>Spermatophyta</taxon>
        <taxon>Magnoliopsida</taxon>
        <taxon>eudicotyledons</taxon>
        <taxon>Gunneridae</taxon>
        <taxon>Pentapetalae</taxon>
        <taxon>asterids</taxon>
        <taxon>campanulids</taxon>
        <taxon>Asterales</taxon>
        <taxon>Asteraceae</taxon>
        <taxon>Asteroideae</taxon>
        <taxon>Heliantheae alliance</taxon>
        <taxon>Eupatorieae</taxon>
        <taxon>Mikania</taxon>
    </lineage>
</organism>
<evidence type="ECO:0000313" key="2">
    <source>
        <dbReference type="Proteomes" id="UP000326396"/>
    </source>
</evidence>
<keyword evidence="2" id="KW-1185">Reference proteome</keyword>
<gene>
    <name evidence="1" type="ORF">E3N88_43270</name>
</gene>
<sequence length="124" mass="14122">MFTGQRYAQSPLTILHSGQIWFKMKVPPIPNRRFRFSHSIQLTSPLRQRPITSPPSLYRSAHRYSAQNISNTTATESSQNYLSTANRSIDSHLFSTPQPIDHDTELPNWYKLLLTATGSAGDIY</sequence>
<dbReference type="AlphaFoldDB" id="A0A5N6LFJ0"/>
<dbReference type="EMBL" id="SZYD01001056">
    <property type="protein sequence ID" value="KAD1118213.1"/>
    <property type="molecule type" value="Genomic_DNA"/>
</dbReference>
<dbReference type="Proteomes" id="UP000326396">
    <property type="component" value="Unassembled WGS sequence"/>
</dbReference>
<accession>A0A5N6LFJ0</accession>
<comment type="caution">
    <text evidence="1">The sequence shown here is derived from an EMBL/GenBank/DDBJ whole genome shotgun (WGS) entry which is preliminary data.</text>
</comment>
<reference evidence="1 2" key="1">
    <citation type="submission" date="2019-05" db="EMBL/GenBank/DDBJ databases">
        <title>Mikania micrantha, genome provides insights into the molecular mechanism of rapid growth.</title>
        <authorList>
            <person name="Liu B."/>
        </authorList>
    </citation>
    <scope>NUCLEOTIDE SEQUENCE [LARGE SCALE GENOMIC DNA]</scope>
    <source>
        <strain evidence="1">NLD-2019</strain>
        <tissue evidence="1">Leaf</tissue>
    </source>
</reference>
<proteinExistence type="predicted"/>